<keyword evidence="10" id="KW-1185">Reference proteome</keyword>
<dbReference type="InterPro" id="IPR027463">
    <property type="entry name" value="AcrB_DN_DC_subdom"/>
</dbReference>
<feature type="transmembrane region" description="Helical" evidence="8">
    <location>
        <begin position="12"/>
        <end position="29"/>
    </location>
</feature>
<organism evidence="9 10">
    <name type="scientific">Fluviicoccus keumensis</name>
    <dbReference type="NCBI Taxonomy" id="1435465"/>
    <lineage>
        <taxon>Bacteria</taxon>
        <taxon>Pseudomonadati</taxon>
        <taxon>Pseudomonadota</taxon>
        <taxon>Gammaproteobacteria</taxon>
        <taxon>Moraxellales</taxon>
        <taxon>Moraxellaceae</taxon>
        <taxon>Fluviicoccus</taxon>
    </lineage>
</organism>
<evidence type="ECO:0000256" key="6">
    <source>
        <dbReference type="ARBA" id="ARBA00022989"/>
    </source>
</evidence>
<dbReference type="SUPFAM" id="SSF82714">
    <property type="entry name" value="Multidrug efflux transporter AcrB TolC docking domain, DN and DC subdomains"/>
    <property type="match status" value="2"/>
</dbReference>
<evidence type="ECO:0000256" key="1">
    <source>
        <dbReference type="ARBA" id="ARBA00004429"/>
    </source>
</evidence>
<gene>
    <name evidence="9" type="ORF">EV700_0267</name>
</gene>
<evidence type="ECO:0000256" key="5">
    <source>
        <dbReference type="ARBA" id="ARBA00022692"/>
    </source>
</evidence>
<sequence length="1021" mass="111443">MQLPQLCIRRPVLTIVMNLLIVLAGLLAFDRLTVREYPNIDIPTVTVDTTYTGASAAIIETTVTKLLEDSLSGIEGIDYLSSSSRSGRSQITLAFKPDREIESATSDVRDRVSRIRGKLPQDINEPVITKTEADAQPIIWLAFSSDRHTPMEINIFADKQVKSRLQTLVGVSDVRIFGERRPSMRVWIDAGKMAALGLTPQDIESALRNQNVEIPSGRIESQKREFDVLAQTDLNTPEQFSALVLRAQDGLLVRLGDVAKVVIAPEDERRIARFNGEPAVALGVIKLSTANPLDVSKAVRAELPRIEQSLPPGMKVRLAYDSSIFIERSIQAVEHTILEAVGLVVLVIFFFLRNLRATLIPLVTIPVSLVGALIFMQVLGFSINTLTLLAMVLAVGLVVDDAIVVLENIYRHIEEGKTPREAAIQGSREIGFAVLAMTFTLAAVFAPIAFTEGRTGKLFAEFALTLASAVVVSGFCALTLSPMMSSRLLQPHMGEGNALYRLIERFLNALTAGYARLLRRLLAWRWTVLALALGLCGVMFVLFKGLPSELSPVEDRGVILSVGIGPEGASPAYFDHYGLQVEQVYRQVPERASTFLITGFPDDTKFISFNRFTPWEERTRSTQMIADDVRPKLWQVPGVMAMVSLPPSLGQGNSSSPLEFVIQTTGSYDDLGRVIREVMAKVSQNPGLVNAVPDLKLNKPQLSLTLDRNKAALVGVEVAEVGRALESLLGGRKVTTFKLNGEQYDVIVQLAPDERQVPEQLQQIHVRNKLGEIMPLSALLSQQETITPSDLSHFNKLRSAKITANLAPGYSLGEAVAFMQDVMKQVREPSVSYDWAGQSREFLASGNALALAFALAVVFIYLVLAAQFESFRDPFIILFSVPLALLGAVTALKLTQGTLNVYSQIGLITLVGLISKHGILLVEFANQLQETGKDKLEAILESASLRLRPILMTTAAMVLGALPLAVASGAGAEVRHPIGWVIVGGMTLGTLFTLFVVPAVYMLVARKRSVAESGTEDARHA</sequence>
<proteinExistence type="predicted"/>
<feature type="transmembrane region" description="Helical" evidence="8">
    <location>
        <begin position="430"/>
        <end position="450"/>
    </location>
</feature>
<dbReference type="Gene3D" id="3.30.70.1320">
    <property type="entry name" value="Multidrug efflux transporter AcrB pore domain like"/>
    <property type="match status" value="1"/>
</dbReference>
<name>A0A4Q7Z9S6_9GAMM</name>
<dbReference type="SUPFAM" id="SSF82693">
    <property type="entry name" value="Multidrug efflux transporter AcrB pore domain, PN1, PN2, PC1 and PC2 subdomains"/>
    <property type="match status" value="3"/>
</dbReference>
<dbReference type="AlphaFoldDB" id="A0A4Q7Z9S6"/>
<protein>
    <submittedName>
        <fullName evidence="9">Multidrug efflux pump</fullName>
    </submittedName>
</protein>
<dbReference type="Pfam" id="PF00873">
    <property type="entry name" value="ACR_tran"/>
    <property type="match status" value="1"/>
</dbReference>
<dbReference type="GO" id="GO:0005886">
    <property type="term" value="C:plasma membrane"/>
    <property type="evidence" value="ECO:0007669"/>
    <property type="project" value="UniProtKB-SubCell"/>
</dbReference>
<dbReference type="OrthoDB" id="9757904at2"/>
<dbReference type="FunFam" id="3.30.70.1430:FF:000001">
    <property type="entry name" value="Efflux pump membrane transporter"/>
    <property type="match status" value="1"/>
</dbReference>
<dbReference type="Gene3D" id="3.30.70.1430">
    <property type="entry name" value="Multidrug efflux transporter AcrB pore domain"/>
    <property type="match status" value="2"/>
</dbReference>
<feature type="transmembrane region" description="Helical" evidence="8">
    <location>
        <begin position="523"/>
        <end position="543"/>
    </location>
</feature>
<comment type="subcellular location">
    <subcellularLocation>
        <location evidence="1">Cell inner membrane</location>
        <topology evidence="1">Multi-pass membrane protein</topology>
    </subcellularLocation>
</comment>
<evidence type="ECO:0000313" key="10">
    <source>
        <dbReference type="Proteomes" id="UP000292423"/>
    </source>
</evidence>
<reference evidence="9 10" key="1">
    <citation type="submission" date="2019-02" db="EMBL/GenBank/DDBJ databases">
        <title>Genomic Encyclopedia of Type Strains, Phase IV (KMG-IV): sequencing the most valuable type-strain genomes for metagenomic binning, comparative biology and taxonomic classification.</title>
        <authorList>
            <person name="Goeker M."/>
        </authorList>
    </citation>
    <scope>NUCLEOTIDE SEQUENCE [LARGE SCALE GENOMIC DNA]</scope>
    <source>
        <strain evidence="9 10">DSM 105135</strain>
    </source>
</reference>
<dbReference type="FunFam" id="1.20.1640.10:FF:000001">
    <property type="entry name" value="Efflux pump membrane transporter"/>
    <property type="match status" value="1"/>
</dbReference>
<dbReference type="EMBL" id="SHKX01000010">
    <property type="protein sequence ID" value="RZU47312.1"/>
    <property type="molecule type" value="Genomic_DNA"/>
</dbReference>
<feature type="transmembrane region" description="Helical" evidence="8">
    <location>
        <begin position="901"/>
        <end position="924"/>
    </location>
</feature>
<dbReference type="SUPFAM" id="SSF82866">
    <property type="entry name" value="Multidrug efflux transporter AcrB transmembrane domain"/>
    <property type="match status" value="2"/>
</dbReference>
<keyword evidence="6 8" id="KW-1133">Transmembrane helix</keyword>
<dbReference type="Gene3D" id="3.30.2090.10">
    <property type="entry name" value="Multidrug efflux transporter AcrB TolC docking domain, DN and DC subdomains"/>
    <property type="match status" value="2"/>
</dbReference>
<evidence type="ECO:0000256" key="8">
    <source>
        <dbReference type="SAM" id="Phobius"/>
    </source>
</evidence>
<dbReference type="RefSeq" id="WP_130410565.1">
    <property type="nucleotide sequence ID" value="NZ_SHKX01000010.1"/>
</dbReference>
<evidence type="ECO:0000256" key="3">
    <source>
        <dbReference type="ARBA" id="ARBA00022475"/>
    </source>
</evidence>
<dbReference type="PANTHER" id="PTHR32063:SF28">
    <property type="entry name" value="BLR2861 PROTEIN"/>
    <property type="match status" value="1"/>
</dbReference>
<feature type="transmembrane region" description="Helical" evidence="8">
    <location>
        <begin position="359"/>
        <end position="380"/>
    </location>
</feature>
<feature type="transmembrane region" description="Helical" evidence="8">
    <location>
        <begin position="945"/>
        <end position="966"/>
    </location>
</feature>
<evidence type="ECO:0000256" key="4">
    <source>
        <dbReference type="ARBA" id="ARBA00022519"/>
    </source>
</evidence>
<dbReference type="GO" id="GO:0042910">
    <property type="term" value="F:xenobiotic transmembrane transporter activity"/>
    <property type="evidence" value="ECO:0007669"/>
    <property type="project" value="TreeGrafter"/>
</dbReference>
<keyword evidence="4" id="KW-0997">Cell inner membrane</keyword>
<dbReference type="Gene3D" id="1.20.1640.10">
    <property type="entry name" value="Multidrug efflux transporter AcrB transmembrane domain"/>
    <property type="match status" value="2"/>
</dbReference>
<keyword evidence="3" id="KW-1003">Cell membrane</keyword>
<feature type="transmembrane region" description="Helical" evidence="8">
    <location>
        <begin position="386"/>
        <end position="410"/>
    </location>
</feature>
<feature type="transmembrane region" description="Helical" evidence="8">
    <location>
        <begin position="978"/>
        <end position="1004"/>
    </location>
</feature>
<keyword evidence="7 8" id="KW-0472">Membrane</keyword>
<feature type="transmembrane region" description="Helical" evidence="8">
    <location>
        <begin position="332"/>
        <end position="352"/>
    </location>
</feature>
<feature type="transmembrane region" description="Helical" evidence="8">
    <location>
        <begin position="462"/>
        <end position="480"/>
    </location>
</feature>
<evidence type="ECO:0000256" key="7">
    <source>
        <dbReference type="ARBA" id="ARBA00023136"/>
    </source>
</evidence>
<keyword evidence="5 8" id="KW-0812">Transmembrane</keyword>
<feature type="transmembrane region" description="Helical" evidence="8">
    <location>
        <begin position="875"/>
        <end position="895"/>
    </location>
</feature>
<evidence type="ECO:0000256" key="2">
    <source>
        <dbReference type="ARBA" id="ARBA00022448"/>
    </source>
</evidence>
<keyword evidence="2" id="KW-0813">Transport</keyword>
<accession>A0A4Q7Z9S6</accession>
<dbReference type="InterPro" id="IPR001036">
    <property type="entry name" value="Acrflvin-R"/>
</dbReference>
<evidence type="ECO:0000313" key="9">
    <source>
        <dbReference type="EMBL" id="RZU47312.1"/>
    </source>
</evidence>
<dbReference type="Proteomes" id="UP000292423">
    <property type="component" value="Unassembled WGS sequence"/>
</dbReference>
<dbReference type="Gene3D" id="3.30.70.1440">
    <property type="entry name" value="Multidrug efflux transporter AcrB pore domain"/>
    <property type="match status" value="1"/>
</dbReference>
<comment type="caution">
    <text evidence="9">The sequence shown here is derived from an EMBL/GenBank/DDBJ whole genome shotgun (WGS) entry which is preliminary data.</text>
</comment>
<dbReference type="PANTHER" id="PTHR32063">
    <property type="match status" value="1"/>
</dbReference>
<feature type="transmembrane region" description="Helical" evidence="8">
    <location>
        <begin position="848"/>
        <end position="868"/>
    </location>
</feature>
<dbReference type="PRINTS" id="PR00702">
    <property type="entry name" value="ACRIFLAVINRP"/>
</dbReference>